<dbReference type="Proteomes" id="UP000789405">
    <property type="component" value="Unassembled WGS sequence"/>
</dbReference>
<gene>
    <name evidence="1" type="ORF">DERYTH_LOCUS25297</name>
</gene>
<comment type="caution">
    <text evidence="1">The sequence shown here is derived from an EMBL/GenBank/DDBJ whole genome shotgun (WGS) entry which is preliminary data.</text>
</comment>
<dbReference type="AlphaFoldDB" id="A0A9N9K502"/>
<protein>
    <submittedName>
        <fullName evidence="1">979_t:CDS:1</fullName>
    </submittedName>
</protein>
<sequence length="61" mass="6960">EISSFPAIQSRSIQTLLLNIKNIIITSHLFIYQNDKQDDTSSAKYYFALASIPYRDSKTSC</sequence>
<name>A0A9N9K502_9GLOM</name>
<keyword evidence="2" id="KW-1185">Reference proteome</keyword>
<organism evidence="1 2">
    <name type="scientific">Dentiscutata erythropus</name>
    <dbReference type="NCBI Taxonomy" id="1348616"/>
    <lineage>
        <taxon>Eukaryota</taxon>
        <taxon>Fungi</taxon>
        <taxon>Fungi incertae sedis</taxon>
        <taxon>Mucoromycota</taxon>
        <taxon>Glomeromycotina</taxon>
        <taxon>Glomeromycetes</taxon>
        <taxon>Diversisporales</taxon>
        <taxon>Gigasporaceae</taxon>
        <taxon>Dentiscutata</taxon>
    </lineage>
</organism>
<feature type="non-terminal residue" evidence="1">
    <location>
        <position position="61"/>
    </location>
</feature>
<reference evidence="1" key="1">
    <citation type="submission" date="2021-06" db="EMBL/GenBank/DDBJ databases">
        <authorList>
            <person name="Kallberg Y."/>
            <person name="Tangrot J."/>
            <person name="Rosling A."/>
        </authorList>
    </citation>
    <scope>NUCLEOTIDE SEQUENCE</scope>
    <source>
        <strain evidence="1">MA453B</strain>
    </source>
</reference>
<evidence type="ECO:0000313" key="2">
    <source>
        <dbReference type="Proteomes" id="UP000789405"/>
    </source>
</evidence>
<accession>A0A9N9K502</accession>
<dbReference type="EMBL" id="CAJVPY010046284">
    <property type="protein sequence ID" value="CAG8810410.1"/>
    <property type="molecule type" value="Genomic_DNA"/>
</dbReference>
<evidence type="ECO:0000313" key="1">
    <source>
        <dbReference type="EMBL" id="CAG8810410.1"/>
    </source>
</evidence>
<proteinExistence type="predicted"/>